<keyword evidence="3" id="KW-1185">Reference proteome</keyword>
<dbReference type="Proteomes" id="UP001159363">
    <property type="component" value="Chromosome 8"/>
</dbReference>
<evidence type="ECO:0000259" key="1">
    <source>
        <dbReference type="Pfam" id="PF16179"/>
    </source>
</evidence>
<sequence length="110" mass="12015">MVPPYRRTDITEPVSVRLMVVSSGKMSEPHTFVYTPAGLPKSPGMSRATHPCLVRISSGWLGLEVMSSQAEDEGMHVWGGPSSQPSFFNILCSRSVIVLLTNCLAILLRL</sequence>
<comment type="caution">
    <text evidence="2">The sequence shown here is derived from an EMBL/GenBank/DDBJ whole genome shotgun (WGS) entry which is preliminary data.</text>
</comment>
<dbReference type="EMBL" id="JARBHB010000009">
    <property type="protein sequence ID" value="KAJ8875267.1"/>
    <property type="molecule type" value="Genomic_DNA"/>
</dbReference>
<dbReference type="InterPro" id="IPR013783">
    <property type="entry name" value="Ig-like_fold"/>
</dbReference>
<name>A0ABQ9GTA3_9NEOP</name>
<protein>
    <recommendedName>
        <fullName evidence="1">Rel homology dimerisation domain-containing protein</fullName>
    </recommendedName>
</protein>
<evidence type="ECO:0000313" key="3">
    <source>
        <dbReference type="Proteomes" id="UP001159363"/>
    </source>
</evidence>
<dbReference type="Pfam" id="PF16179">
    <property type="entry name" value="RHD_dimer"/>
    <property type="match status" value="1"/>
</dbReference>
<organism evidence="2 3">
    <name type="scientific">Dryococelus australis</name>
    <dbReference type="NCBI Taxonomy" id="614101"/>
    <lineage>
        <taxon>Eukaryota</taxon>
        <taxon>Metazoa</taxon>
        <taxon>Ecdysozoa</taxon>
        <taxon>Arthropoda</taxon>
        <taxon>Hexapoda</taxon>
        <taxon>Insecta</taxon>
        <taxon>Pterygota</taxon>
        <taxon>Neoptera</taxon>
        <taxon>Polyneoptera</taxon>
        <taxon>Phasmatodea</taxon>
        <taxon>Verophasmatodea</taxon>
        <taxon>Anareolatae</taxon>
        <taxon>Phasmatidae</taxon>
        <taxon>Eurycanthinae</taxon>
        <taxon>Dryococelus</taxon>
    </lineage>
</organism>
<feature type="domain" description="Rel homology dimerisation" evidence="1">
    <location>
        <begin position="2"/>
        <end position="37"/>
    </location>
</feature>
<evidence type="ECO:0000313" key="2">
    <source>
        <dbReference type="EMBL" id="KAJ8875267.1"/>
    </source>
</evidence>
<dbReference type="SUPFAM" id="SSF81296">
    <property type="entry name" value="E set domains"/>
    <property type="match status" value="1"/>
</dbReference>
<proteinExistence type="predicted"/>
<dbReference type="InterPro" id="IPR032397">
    <property type="entry name" value="RHD_dimer"/>
</dbReference>
<reference evidence="2 3" key="1">
    <citation type="submission" date="2023-02" db="EMBL/GenBank/DDBJ databases">
        <title>LHISI_Scaffold_Assembly.</title>
        <authorList>
            <person name="Stuart O.P."/>
            <person name="Cleave R."/>
            <person name="Magrath M.J.L."/>
            <person name="Mikheyev A.S."/>
        </authorList>
    </citation>
    <scope>NUCLEOTIDE SEQUENCE [LARGE SCALE GENOMIC DNA]</scope>
    <source>
        <strain evidence="2">Daus_M_001</strain>
        <tissue evidence="2">Leg muscle</tissue>
    </source>
</reference>
<gene>
    <name evidence="2" type="ORF">PR048_023162</name>
</gene>
<dbReference type="InterPro" id="IPR014756">
    <property type="entry name" value="Ig_E-set"/>
</dbReference>
<dbReference type="Gene3D" id="2.60.40.10">
    <property type="entry name" value="Immunoglobulins"/>
    <property type="match status" value="1"/>
</dbReference>
<accession>A0ABQ9GTA3</accession>